<comment type="caution">
    <text evidence="1">The sequence shown here is derived from an EMBL/GenBank/DDBJ whole genome shotgun (WGS) entry which is preliminary data.</text>
</comment>
<sequence>MIRGLLLCQQRHNQCTAANNFLNRGLWWETRDGGVRRRVHVLSTLRYMQGWLSVLKTEISDKPVAARSNTALDAPHVQYLLIETVFKNNYEPR</sequence>
<dbReference type="AlphaFoldDB" id="A0A0F2MFP7"/>
<protein>
    <submittedName>
        <fullName evidence="1">Uncharacterized protein</fullName>
    </submittedName>
</protein>
<reference evidence="1 2" key="1">
    <citation type="journal article" date="2014" name="BMC Genomics">
        <title>Comparative genomics of the major fungal agents of human and animal Sporotrichosis: Sporothrix schenckii and Sporothrix brasiliensis.</title>
        <authorList>
            <person name="Teixeira M.M."/>
            <person name="de Almeida L.G."/>
            <person name="Kubitschek-Barreira P."/>
            <person name="Alves F.L."/>
            <person name="Kioshima E.S."/>
            <person name="Abadio A.K."/>
            <person name="Fernandes L."/>
            <person name="Derengowski L.S."/>
            <person name="Ferreira K.S."/>
            <person name="Souza R.C."/>
            <person name="Ruiz J.C."/>
            <person name="de Andrade N.C."/>
            <person name="Paes H.C."/>
            <person name="Nicola A.M."/>
            <person name="Albuquerque P."/>
            <person name="Gerber A.L."/>
            <person name="Martins V.P."/>
            <person name="Peconick L.D."/>
            <person name="Neto A.V."/>
            <person name="Chaucanez C.B."/>
            <person name="Silva P.A."/>
            <person name="Cunha O.L."/>
            <person name="de Oliveira F.F."/>
            <person name="dos Santos T.C."/>
            <person name="Barros A.L."/>
            <person name="Soares M.A."/>
            <person name="de Oliveira L.M."/>
            <person name="Marini M.M."/>
            <person name="Villalobos-Duno H."/>
            <person name="Cunha M.M."/>
            <person name="de Hoog S."/>
            <person name="da Silveira J.F."/>
            <person name="Henrissat B."/>
            <person name="Nino-Vega G.A."/>
            <person name="Cisalpino P.S."/>
            <person name="Mora-Montes H.M."/>
            <person name="Almeida S.R."/>
            <person name="Stajich J.E."/>
            <person name="Lopes-Bezerra L.M."/>
            <person name="Vasconcelos A.T."/>
            <person name="Felipe M.S."/>
        </authorList>
    </citation>
    <scope>NUCLEOTIDE SEQUENCE [LARGE SCALE GENOMIC DNA]</scope>
    <source>
        <strain evidence="1 2">1099-18</strain>
    </source>
</reference>
<evidence type="ECO:0000313" key="2">
    <source>
        <dbReference type="Proteomes" id="UP000033710"/>
    </source>
</evidence>
<dbReference type="EMBL" id="AXCR01000004">
    <property type="protein sequence ID" value="KJR88437.1"/>
    <property type="molecule type" value="Genomic_DNA"/>
</dbReference>
<dbReference type="KEGG" id="ssck:SPSK_08187"/>
<organism evidence="1 2">
    <name type="scientific">Sporothrix schenckii 1099-18</name>
    <dbReference type="NCBI Taxonomy" id="1397361"/>
    <lineage>
        <taxon>Eukaryota</taxon>
        <taxon>Fungi</taxon>
        <taxon>Dikarya</taxon>
        <taxon>Ascomycota</taxon>
        <taxon>Pezizomycotina</taxon>
        <taxon>Sordariomycetes</taxon>
        <taxon>Sordariomycetidae</taxon>
        <taxon>Ophiostomatales</taxon>
        <taxon>Ophiostomataceae</taxon>
        <taxon>Sporothrix</taxon>
    </lineage>
</organism>
<accession>A0A0F2MFP7</accession>
<dbReference type="Proteomes" id="UP000033710">
    <property type="component" value="Unassembled WGS sequence"/>
</dbReference>
<dbReference type="RefSeq" id="XP_016591113.1">
    <property type="nucleotide sequence ID" value="XM_016734825.1"/>
</dbReference>
<reference evidence="1 2" key="2">
    <citation type="journal article" date="2015" name="Eukaryot. Cell">
        <title>Asexual propagation of a virulent clone complex in a human and feline outbreak of sporotrichosis.</title>
        <authorList>
            <person name="Teixeira Mde M."/>
            <person name="Rodrigues A.M."/>
            <person name="Tsui C.K."/>
            <person name="de Almeida L.G."/>
            <person name="Van Diepeningen A.D."/>
            <person name="van den Ende B.G."/>
            <person name="Fernandes G.F."/>
            <person name="Kano R."/>
            <person name="Hamelin R.C."/>
            <person name="Lopes-Bezerra L.M."/>
            <person name="Vasconcelos A.T."/>
            <person name="de Hoog S."/>
            <person name="de Camargo Z.P."/>
            <person name="Felipe M.S."/>
        </authorList>
    </citation>
    <scope>NUCLEOTIDE SEQUENCE [LARGE SCALE GENOMIC DNA]</scope>
    <source>
        <strain evidence="1 2">1099-18</strain>
    </source>
</reference>
<dbReference type="GeneID" id="27670102"/>
<dbReference type="VEuPathDB" id="FungiDB:SPSK_08187"/>
<gene>
    <name evidence="1" type="ORF">SPSK_08187</name>
</gene>
<evidence type="ECO:0000313" key="1">
    <source>
        <dbReference type="EMBL" id="KJR88437.1"/>
    </source>
</evidence>
<proteinExistence type="predicted"/>
<name>A0A0F2MFP7_SPOSC</name>